<proteinExistence type="predicted"/>
<dbReference type="SUPFAM" id="SSF51412">
    <property type="entry name" value="Inosine monophosphate dehydrogenase (IMPDH)"/>
    <property type="match status" value="1"/>
</dbReference>
<keyword evidence="1" id="KW-0285">Flavoprotein</keyword>
<dbReference type="RefSeq" id="WP_145286887.1">
    <property type="nucleotide sequence ID" value="NZ_CP036291.1"/>
</dbReference>
<keyword evidence="2" id="KW-0288">FMN</keyword>
<reference evidence="5 6" key="1">
    <citation type="submission" date="2019-02" db="EMBL/GenBank/DDBJ databases">
        <title>Deep-cultivation of Planctomycetes and their phenomic and genomic characterization uncovers novel biology.</title>
        <authorList>
            <person name="Wiegand S."/>
            <person name="Jogler M."/>
            <person name="Boedeker C."/>
            <person name="Pinto D."/>
            <person name="Vollmers J."/>
            <person name="Rivas-Marin E."/>
            <person name="Kohn T."/>
            <person name="Peeters S.H."/>
            <person name="Heuer A."/>
            <person name="Rast P."/>
            <person name="Oberbeckmann S."/>
            <person name="Bunk B."/>
            <person name="Jeske O."/>
            <person name="Meyerdierks A."/>
            <person name="Storesund J.E."/>
            <person name="Kallscheuer N."/>
            <person name="Luecker S."/>
            <person name="Lage O.M."/>
            <person name="Pohl T."/>
            <person name="Merkel B.J."/>
            <person name="Hornburger P."/>
            <person name="Mueller R.-W."/>
            <person name="Bruemmer F."/>
            <person name="Labrenz M."/>
            <person name="Spormann A.M."/>
            <person name="Op den Camp H."/>
            <person name="Overmann J."/>
            <person name="Amann R."/>
            <person name="Jetten M.S.M."/>
            <person name="Mascher T."/>
            <person name="Medema M.H."/>
            <person name="Devos D.P."/>
            <person name="Kaster A.-K."/>
            <person name="Ovreas L."/>
            <person name="Rohde M."/>
            <person name="Galperin M.Y."/>
            <person name="Jogler C."/>
        </authorList>
    </citation>
    <scope>NUCLEOTIDE SEQUENCE [LARGE SCALE GENOMIC DNA]</scope>
    <source>
        <strain evidence="5 6">Pla175</strain>
    </source>
</reference>
<evidence type="ECO:0000256" key="2">
    <source>
        <dbReference type="ARBA" id="ARBA00022643"/>
    </source>
</evidence>
<evidence type="ECO:0000256" key="3">
    <source>
        <dbReference type="ARBA" id="ARBA00023002"/>
    </source>
</evidence>
<dbReference type="CDD" id="cd04730">
    <property type="entry name" value="NPD_like"/>
    <property type="match status" value="1"/>
</dbReference>
<keyword evidence="5" id="KW-0503">Monooxygenase</keyword>
<dbReference type="Gene3D" id="3.20.20.70">
    <property type="entry name" value="Aldolase class I"/>
    <property type="match status" value="1"/>
</dbReference>
<keyword evidence="3" id="KW-0560">Oxidoreductase</keyword>
<evidence type="ECO:0000256" key="1">
    <source>
        <dbReference type="ARBA" id="ARBA00022630"/>
    </source>
</evidence>
<dbReference type="AlphaFoldDB" id="A0A518DE94"/>
<sequence length="486" mass="51642">MELAREPIIIQGGMGVAVSAWPLAKAVAQTGQLGVVSGTALDVVLARRLQRGDPGGHLRRALAEFPLPDIAQRVLDRYFVPGGTPADAPFVPLRLLDESPSQDQQELIVVANFVEVYLAKEDHDGLVGINYLEKIQLPTLPSLFGALIAGVDYVLMGAGIPTAIPGILDRLCEGKPVELALRVEGAERDDRFRCCFDPDTFTGGQTPWLRRPKFLPIVASATLATMLTRKASGAVDGFVVEGPTAGGHNAPPRGQPSFNNRGEPVYGERDVVDLAAMRSLGRPFWLAGSYGSPERVVDALEAGAAGVQVGTAFAFCNESGMSESIRRAVIQGSKSGALDVCTDPVASPTGFPFKVLSLLGSLSEAAAYQLRKRRCDLGFLRQAFRKPNGGLGWRCPAEPVAAYVHKGGQQADTTGRKCVCNALMANVGLGQVRADGGRELPLVTSGDEVRHLAQFLRGSDALAYSARDVVSYLLSLVGARRTSVPC</sequence>
<dbReference type="PANTHER" id="PTHR32332">
    <property type="entry name" value="2-NITROPROPANE DIOXYGENASE"/>
    <property type="match status" value="1"/>
</dbReference>
<dbReference type="KEGG" id="pnd:Pla175_31470"/>
<dbReference type="OrthoDB" id="9778912at2"/>
<dbReference type="Pfam" id="PF03060">
    <property type="entry name" value="NMO"/>
    <property type="match status" value="1"/>
</dbReference>
<evidence type="ECO:0000313" key="6">
    <source>
        <dbReference type="Proteomes" id="UP000317429"/>
    </source>
</evidence>
<name>A0A518DE94_9BACT</name>
<accession>A0A518DE94</accession>
<dbReference type="EMBL" id="CP036291">
    <property type="protein sequence ID" value="QDU89752.1"/>
    <property type="molecule type" value="Genomic_DNA"/>
</dbReference>
<feature type="region of interest" description="Disordered" evidence="4">
    <location>
        <begin position="243"/>
        <end position="262"/>
    </location>
</feature>
<protein>
    <submittedName>
        <fullName evidence="5">Nitronate monooxygenase</fullName>
    </submittedName>
</protein>
<organism evidence="5 6">
    <name type="scientific">Pirellulimonas nuda</name>
    <dbReference type="NCBI Taxonomy" id="2528009"/>
    <lineage>
        <taxon>Bacteria</taxon>
        <taxon>Pseudomonadati</taxon>
        <taxon>Planctomycetota</taxon>
        <taxon>Planctomycetia</taxon>
        <taxon>Pirellulales</taxon>
        <taxon>Lacipirellulaceae</taxon>
        <taxon>Pirellulimonas</taxon>
    </lineage>
</organism>
<dbReference type="GO" id="GO:0018580">
    <property type="term" value="F:nitronate monooxygenase activity"/>
    <property type="evidence" value="ECO:0007669"/>
    <property type="project" value="InterPro"/>
</dbReference>
<gene>
    <name evidence="5" type="ORF">Pla175_31470</name>
</gene>
<dbReference type="Proteomes" id="UP000317429">
    <property type="component" value="Chromosome"/>
</dbReference>
<evidence type="ECO:0000256" key="4">
    <source>
        <dbReference type="SAM" id="MobiDB-lite"/>
    </source>
</evidence>
<keyword evidence="6" id="KW-1185">Reference proteome</keyword>
<dbReference type="PANTHER" id="PTHR32332:SF33">
    <property type="entry name" value="NITRONATE MONOOXYGENASE DOMAIN-CONTAINING PROTEIN"/>
    <property type="match status" value="1"/>
</dbReference>
<evidence type="ECO:0000313" key="5">
    <source>
        <dbReference type="EMBL" id="QDU89752.1"/>
    </source>
</evidence>
<dbReference type="InterPro" id="IPR013785">
    <property type="entry name" value="Aldolase_TIM"/>
</dbReference>
<dbReference type="InterPro" id="IPR004136">
    <property type="entry name" value="NMO"/>
</dbReference>